<dbReference type="Proteomes" id="UP000242687">
    <property type="component" value="Unassembled WGS sequence"/>
</dbReference>
<reference evidence="5 6" key="1">
    <citation type="submission" date="2017-11" db="EMBL/GenBank/DDBJ databases">
        <title>Genomic Encyclopedia of Archaeal and Bacterial Type Strains, Phase II (KMG-II): From Individual Species to Whole Genera.</title>
        <authorList>
            <person name="Goeker M."/>
        </authorList>
    </citation>
    <scope>NUCLEOTIDE SEQUENCE [LARGE SCALE GENOMIC DNA]</scope>
    <source>
        <strain evidence="5 6">DSM 28175</strain>
    </source>
</reference>
<dbReference type="Gene3D" id="1.25.40.10">
    <property type="entry name" value="Tetratricopeptide repeat domain"/>
    <property type="match status" value="3"/>
</dbReference>
<evidence type="ECO:0000256" key="1">
    <source>
        <dbReference type="ARBA" id="ARBA00022737"/>
    </source>
</evidence>
<feature type="chain" id="PRO_5014125005" evidence="4">
    <location>
        <begin position="24"/>
        <end position="568"/>
    </location>
</feature>
<feature type="repeat" description="TPR" evidence="3">
    <location>
        <begin position="56"/>
        <end position="89"/>
    </location>
</feature>
<evidence type="ECO:0000313" key="6">
    <source>
        <dbReference type="Proteomes" id="UP000242687"/>
    </source>
</evidence>
<dbReference type="PROSITE" id="PS50005">
    <property type="entry name" value="TPR"/>
    <property type="match status" value="3"/>
</dbReference>
<feature type="repeat" description="TPR" evidence="3">
    <location>
        <begin position="167"/>
        <end position="200"/>
    </location>
</feature>
<dbReference type="InterPro" id="IPR050498">
    <property type="entry name" value="Ycf3"/>
</dbReference>
<dbReference type="SUPFAM" id="SSF48452">
    <property type="entry name" value="TPR-like"/>
    <property type="match status" value="2"/>
</dbReference>
<dbReference type="AlphaFoldDB" id="A0A2H9VSE0"/>
<dbReference type="PANTHER" id="PTHR44858">
    <property type="entry name" value="TETRATRICOPEPTIDE REPEAT PROTEIN 6"/>
    <property type="match status" value="1"/>
</dbReference>
<name>A0A2H9VSE0_9SPHI</name>
<organism evidence="5 6">
    <name type="scientific">Mucilaginibacter auburnensis</name>
    <dbReference type="NCBI Taxonomy" id="1457233"/>
    <lineage>
        <taxon>Bacteria</taxon>
        <taxon>Pseudomonadati</taxon>
        <taxon>Bacteroidota</taxon>
        <taxon>Sphingobacteriia</taxon>
        <taxon>Sphingobacteriales</taxon>
        <taxon>Sphingobacteriaceae</taxon>
        <taxon>Mucilaginibacter</taxon>
    </lineage>
</organism>
<feature type="signal peptide" evidence="4">
    <location>
        <begin position="1"/>
        <end position="23"/>
    </location>
</feature>
<proteinExistence type="predicted"/>
<dbReference type="RefSeq" id="WP_100339983.1">
    <property type="nucleotide sequence ID" value="NZ_PGFJ01000001.1"/>
</dbReference>
<dbReference type="OrthoDB" id="638548at2"/>
<dbReference type="InterPro" id="IPR019734">
    <property type="entry name" value="TPR_rpt"/>
</dbReference>
<keyword evidence="6" id="KW-1185">Reference proteome</keyword>
<dbReference type="PANTHER" id="PTHR44858:SF1">
    <property type="entry name" value="UDP-N-ACETYLGLUCOSAMINE--PEPTIDE N-ACETYLGLUCOSAMINYLTRANSFERASE SPINDLY-RELATED"/>
    <property type="match status" value="1"/>
</dbReference>
<gene>
    <name evidence="5" type="ORF">CLV57_0734</name>
</gene>
<evidence type="ECO:0000313" key="5">
    <source>
        <dbReference type="EMBL" id="PJJ83741.1"/>
    </source>
</evidence>
<protein>
    <submittedName>
        <fullName evidence="5">Tetratricopeptide repeat protein</fullName>
    </submittedName>
</protein>
<sequence>MKMINKIATAAAGLALVGSSVFAQSLSDAKKAIDAEQYQKAKAMLKNLTVTQPTNAEAFFQLGWVYLSQDYVDSAKAVFNKGIAADPKSALNYVGLGTAAHLANDAAGTTSNFNQAFGLVKKKDSTPFLYIGKGYLLGAQDGKVSAQDATAAIDALNKGKAANEKDADIYIELGNAYRSQLKSNDAYTNYQQALTLEPKSAIANTAIGVLWKYADSFEQADKQFQAAVTIDPNFGPAYREWAESENREAATNRKVAVEKINSAVAHYKTYLNLTDQSDETLLRYADFLVRAGKWDEVQKIAAKLASSASTNARVYRYLGYAAQENKDPKAAVTALQNWFSKADPKRIIPRDYLYLGRAQIASGQDTTKGIATLKKAVEVDSTAAEMAYNEIINVLKTRPQSKKYYKDLADTYAEFTGKVNKPLLNENFYKGFYYYFAYDAKAPDTTLLVKADSALSYVAQKAPTVADAQLYRARIAEIKDADRNNIKGLAKPFYEKYIEIQAPKVTAASEARLKNALVEAYDYMGNYYGYKEKDDVKATEYFNKAKELKPDDAVADAYFKQKAGAKSK</sequence>
<dbReference type="Pfam" id="PF14559">
    <property type="entry name" value="TPR_19"/>
    <property type="match status" value="1"/>
</dbReference>
<evidence type="ECO:0000256" key="3">
    <source>
        <dbReference type="PROSITE-ProRule" id="PRU00339"/>
    </source>
</evidence>
<keyword evidence="1" id="KW-0677">Repeat</keyword>
<dbReference type="EMBL" id="PGFJ01000001">
    <property type="protein sequence ID" value="PJJ83741.1"/>
    <property type="molecule type" value="Genomic_DNA"/>
</dbReference>
<dbReference type="SMART" id="SM00028">
    <property type="entry name" value="TPR"/>
    <property type="match status" value="4"/>
</dbReference>
<dbReference type="InterPro" id="IPR011990">
    <property type="entry name" value="TPR-like_helical_dom_sf"/>
</dbReference>
<keyword evidence="2 3" id="KW-0802">TPR repeat</keyword>
<accession>A0A2H9VSE0</accession>
<comment type="caution">
    <text evidence="5">The sequence shown here is derived from an EMBL/GenBank/DDBJ whole genome shotgun (WGS) entry which is preliminary data.</text>
</comment>
<keyword evidence="4" id="KW-0732">Signal</keyword>
<feature type="repeat" description="TPR" evidence="3">
    <location>
        <begin position="201"/>
        <end position="234"/>
    </location>
</feature>
<evidence type="ECO:0000256" key="4">
    <source>
        <dbReference type="SAM" id="SignalP"/>
    </source>
</evidence>
<evidence type="ECO:0000256" key="2">
    <source>
        <dbReference type="ARBA" id="ARBA00022803"/>
    </source>
</evidence>